<dbReference type="InterPro" id="IPR037483">
    <property type="entry name" value="YjjU-like"/>
</dbReference>
<comment type="caution">
    <text evidence="6">The sequence shown here is derived from an EMBL/GenBank/DDBJ whole genome shotgun (WGS) entry which is preliminary data.</text>
</comment>
<dbReference type="GO" id="GO:0016787">
    <property type="term" value="F:hydrolase activity"/>
    <property type="evidence" value="ECO:0007669"/>
    <property type="project" value="UniProtKB-UniRule"/>
</dbReference>
<organism evidence="6 7">
    <name type="scientific">Anaeromicrobium sediminis</name>
    <dbReference type="NCBI Taxonomy" id="1478221"/>
    <lineage>
        <taxon>Bacteria</taxon>
        <taxon>Bacillati</taxon>
        <taxon>Bacillota</taxon>
        <taxon>Clostridia</taxon>
        <taxon>Peptostreptococcales</taxon>
        <taxon>Thermotaleaceae</taxon>
        <taxon>Anaeromicrobium</taxon>
    </lineage>
</organism>
<evidence type="ECO:0000256" key="4">
    <source>
        <dbReference type="PROSITE-ProRule" id="PRU01161"/>
    </source>
</evidence>
<dbReference type="PANTHER" id="PTHR14226:SF25">
    <property type="entry name" value="PHOSPHOESTERASE"/>
    <property type="match status" value="1"/>
</dbReference>
<feature type="short sequence motif" description="GXGXXG" evidence="4">
    <location>
        <begin position="11"/>
        <end position="16"/>
    </location>
</feature>
<feature type="domain" description="PNPLA" evidence="5">
    <location>
        <begin position="7"/>
        <end position="173"/>
    </location>
</feature>
<dbReference type="Gene3D" id="3.40.1090.10">
    <property type="entry name" value="Cytosolic phospholipase A2 catalytic domain"/>
    <property type="match status" value="2"/>
</dbReference>
<keyword evidence="1 4" id="KW-0378">Hydrolase</keyword>
<keyword evidence="2 4" id="KW-0442">Lipid degradation</keyword>
<dbReference type="EMBL" id="NIBG01000018">
    <property type="protein sequence ID" value="PAB58226.1"/>
    <property type="molecule type" value="Genomic_DNA"/>
</dbReference>
<dbReference type="Pfam" id="PF01734">
    <property type="entry name" value="Patatin"/>
    <property type="match status" value="1"/>
</dbReference>
<dbReference type="OrthoDB" id="9802424at2"/>
<evidence type="ECO:0000313" key="6">
    <source>
        <dbReference type="EMBL" id="PAB58226.1"/>
    </source>
</evidence>
<dbReference type="PANTHER" id="PTHR14226">
    <property type="entry name" value="NEUROPATHY TARGET ESTERASE/SWISS CHEESE D.MELANOGASTER"/>
    <property type="match status" value="1"/>
</dbReference>
<feature type="active site" description="Proton acceptor" evidence="4">
    <location>
        <position position="160"/>
    </location>
</feature>
<feature type="active site" description="Nucleophile" evidence="4">
    <location>
        <position position="40"/>
    </location>
</feature>
<dbReference type="RefSeq" id="WP_095134828.1">
    <property type="nucleotide sequence ID" value="NZ_NIBG01000018.1"/>
</dbReference>
<dbReference type="Proteomes" id="UP000216024">
    <property type="component" value="Unassembled WGS sequence"/>
</dbReference>
<dbReference type="SUPFAM" id="SSF52151">
    <property type="entry name" value="FabD/lysophospholipase-like"/>
    <property type="match status" value="1"/>
</dbReference>
<evidence type="ECO:0000256" key="3">
    <source>
        <dbReference type="ARBA" id="ARBA00023098"/>
    </source>
</evidence>
<keyword evidence="7" id="KW-1185">Reference proteome</keyword>
<sequence length="283" mass="32340">MDKKVALVLEGGGLRGNFTSGVLDYFLDNDIHIPYVIGVSMGACNGSTYVSKQRGRNYRVNTEFLRDKRYFSYRNLITNGELFGMDFIFGELPKNIDPFDMDTFMNSEKEFIAVATDCRTGEATYFKKNDPEDIYEVCKASSSLPLISNIVEINGKKYLDGAIADAIPVKKALEDGNDKIVLVLTRPISYIKKPLRFGKLIEYKYREYPNLVNSLLTGHMAYNETVEYIRQLEEDGKAFVIRPNEHLQVGRIERNRTKIDGIYKIGYEIAKESKDKLIEFINV</sequence>
<evidence type="ECO:0000313" key="7">
    <source>
        <dbReference type="Proteomes" id="UP000216024"/>
    </source>
</evidence>
<dbReference type="PROSITE" id="PS51635">
    <property type="entry name" value="PNPLA"/>
    <property type="match status" value="1"/>
</dbReference>
<protein>
    <submittedName>
        <fullName evidence="6">Patatin family protein</fullName>
    </submittedName>
</protein>
<dbReference type="InterPro" id="IPR016035">
    <property type="entry name" value="Acyl_Trfase/lysoPLipase"/>
</dbReference>
<feature type="short sequence motif" description="DGA/G" evidence="4">
    <location>
        <begin position="160"/>
        <end position="162"/>
    </location>
</feature>
<accession>A0A267MFB0</accession>
<dbReference type="Pfam" id="PF19890">
    <property type="entry name" value="DUF6363"/>
    <property type="match status" value="1"/>
</dbReference>
<evidence type="ECO:0000259" key="5">
    <source>
        <dbReference type="PROSITE" id="PS51635"/>
    </source>
</evidence>
<dbReference type="AlphaFoldDB" id="A0A267MFB0"/>
<reference evidence="6 7" key="1">
    <citation type="submission" date="2017-06" db="EMBL/GenBank/DDBJ databases">
        <title>Draft genome sequence of anaerobic fermentative bacterium Anaeromicrobium sediminis DY2726D isolated from West Pacific Ocean sediments.</title>
        <authorList>
            <person name="Zeng X."/>
        </authorList>
    </citation>
    <scope>NUCLEOTIDE SEQUENCE [LARGE SCALE GENOMIC DNA]</scope>
    <source>
        <strain evidence="6 7">DY2726D</strain>
    </source>
</reference>
<dbReference type="InterPro" id="IPR050301">
    <property type="entry name" value="NTE"/>
</dbReference>
<dbReference type="CDD" id="cd07208">
    <property type="entry name" value="Pat_hypo_Ecoli_yjju_like"/>
    <property type="match status" value="1"/>
</dbReference>
<gene>
    <name evidence="6" type="ORF">CCE28_16445</name>
</gene>
<dbReference type="InterPro" id="IPR002641">
    <property type="entry name" value="PNPLA_dom"/>
</dbReference>
<feature type="short sequence motif" description="GXSXG" evidence="4">
    <location>
        <begin position="38"/>
        <end position="42"/>
    </location>
</feature>
<evidence type="ECO:0000256" key="2">
    <source>
        <dbReference type="ARBA" id="ARBA00022963"/>
    </source>
</evidence>
<evidence type="ECO:0000256" key="1">
    <source>
        <dbReference type="ARBA" id="ARBA00022801"/>
    </source>
</evidence>
<dbReference type="InterPro" id="IPR045943">
    <property type="entry name" value="DUF6363"/>
</dbReference>
<name>A0A267MFB0_9FIRM</name>
<proteinExistence type="predicted"/>
<dbReference type="GO" id="GO:0016042">
    <property type="term" value="P:lipid catabolic process"/>
    <property type="evidence" value="ECO:0007669"/>
    <property type="project" value="UniProtKB-UniRule"/>
</dbReference>
<keyword evidence="3 4" id="KW-0443">Lipid metabolism</keyword>